<dbReference type="InterPro" id="IPR052916">
    <property type="entry name" value="Type-I_RE_MTase_Subunit"/>
</dbReference>
<dbReference type="PROSITE" id="PS00092">
    <property type="entry name" value="N6_MTASE"/>
    <property type="match status" value="1"/>
</dbReference>
<dbReference type="EMBL" id="BOPC01000056">
    <property type="protein sequence ID" value="GIJ28882.1"/>
    <property type="molecule type" value="Genomic_DNA"/>
</dbReference>
<protein>
    <recommendedName>
        <fullName evidence="2">DNA methylase adenine-specific domain-containing protein</fullName>
    </recommendedName>
</protein>
<dbReference type="SUPFAM" id="SSF53335">
    <property type="entry name" value="S-adenosyl-L-methionine-dependent methyltransferases"/>
    <property type="match status" value="1"/>
</dbReference>
<keyword evidence="4" id="KW-1185">Reference proteome</keyword>
<dbReference type="RefSeq" id="WP_204036382.1">
    <property type="nucleotide sequence ID" value="NZ_BOPC01000056.1"/>
</dbReference>
<dbReference type="PRINTS" id="PR00507">
    <property type="entry name" value="N12N6MTFRASE"/>
</dbReference>
<comment type="caution">
    <text evidence="3">The sequence shown here is derived from an EMBL/GenBank/DDBJ whole genome shotgun (WGS) entry which is preliminary data.</text>
</comment>
<keyword evidence="1" id="KW-0680">Restriction system</keyword>
<reference evidence="3 4" key="1">
    <citation type="submission" date="2021-01" db="EMBL/GenBank/DDBJ databases">
        <title>Whole genome shotgun sequence of Verrucosispora qiuiae NBRC 106684.</title>
        <authorList>
            <person name="Komaki H."/>
            <person name="Tamura T."/>
        </authorList>
    </citation>
    <scope>NUCLEOTIDE SEQUENCE [LARGE SCALE GENOMIC DNA]</scope>
    <source>
        <strain evidence="3 4">NBRC 106684</strain>
    </source>
</reference>
<proteinExistence type="predicted"/>
<dbReference type="PANTHER" id="PTHR42998">
    <property type="entry name" value="TYPE I RESTRICTION ENZYME HINDVIIP M PROTEIN-RELATED"/>
    <property type="match status" value="1"/>
</dbReference>
<dbReference type="Gene3D" id="3.40.50.150">
    <property type="entry name" value="Vaccinia Virus protein VP39"/>
    <property type="match status" value="1"/>
</dbReference>
<sequence length="666" mass="74068">MAKKKSTTDALRDGAREKLSQLGYQQIKDDFALFDPLGDGSMSATAELVALDEDEPVILFASGEPGDASRPPVQDDAKFKAGLGAAAGKPFRFVWVWDGENDFIFDVEKDAQVSALPAQDEWKTVARPISDTRTRLVQEVSAEYHRGDFRAIQRKFDELHEAIYSRGGVKPTNAAIDELGKLLFLKVHLEKAPGYVLTSGAAKGKRFADIYSADYVRKHNKDAVIQLKDAFREINNLPQYKATDITGEVHTIFSYDEPLRLENPEVLARAIDVLELRDREGKPIRLSVPDRELLGNSEKAREMRAHLIHEDLLGWAFDVFLRGKYASDEGLATYLTPSQVVECMARMVFHDIPDADLWARRGDDGQRERWKPQTDEEAALPAFLCGDICCGTGRFPIGALREVKRRVLDDRHVGHSDDDKLQWLGQMKRHSFFGADQAAGSIQKARINMLLYGEDHSQLLKVDDSLADPHLDRLIGKFDVILTNPPFGSGKYDDPRGLARMRDEERGLELGWSWPPGNRAKRKELAKADPASLFIDRNLQLLKPGGRLLIVVPDGILCNSGDAYIREYFMGTQDEETGEFLGGKAIVRAVVSLPTETFSIAGTGAKTSFLYLQKKRHPAEKQGPVFMAVAEHVGYLKKGKTEVPDPSGNDLVSISSTYVTTVGGGR</sequence>
<evidence type="ECO:0000313" key="3">
    <source>
        <dbReference type="EMBL" id="GIJ28882.1"/>
    </source>
</evidence>
<evidence type="ECO:0000313" key="4">
    <source>
        <dbReference type="Proteomes" id="UP000653076"/>
    </source>
</evidence>
<dbReference type="CDD" id="cd02440">
    <property type="entry name" value="AdoMet_MTases"/>
    <property type="match status" value="1"/>
</dbReference>
<name>A0ABQ4JHB3_9ACTN</name>
<dbReference type="PANTHER" id="PTHR42998:SF1">
    <property type="entry name" value="TYPE I RESTRICTION ENZYME HINDI METHYLASE SUBUNIT"/>
    <property type="match status" value="1"/>
</dbReference>
<dbReference type="InterPro" id="IPR002052">
    <property type="entry name" value="DNA_methylase_N6_adenine_CS"/>
</dbReference>
<feature type="domain" description="DNA methylase adenine-specific" evidence="2">
    <location>
        <begin position="310"/>
        <end position="637"/>
    </location>
</feature>
<evidence type="ECO:0000256" key="1">
    <source>
        <dbReference type="ARBA" id="ARBA00022747"/>
    </source>
</evidence>
<dbReference type="InterPro" id="IPR029063">
    <property type="entry name" value="SAM-dependent_MTases_sf"/>
</dbReference>
<organism evidence="3 4">
    <name type="scientific">Micromonospora qiuiae</name>
    <dbReference type="NCBI Taxonomy" id="502268"/>
    <lineage>
        <taxon>Bacteria</taxon>
        <taxon>Bacillati</taxon>
        <taxon>Actinomycetota</taxon>
        <taxon>Actinomycetes</taxon>
        <taxon>Micromonosporales</taxon>
        <taxon>Micromonosporaceae</taxon>
        <taxon>Micromonospora</taxon>
    </lineage>
</organism>
<evidence type="ECO:0000259" key="2">
    <source>
        <dbReference type="Pfam" id="PF02384"/>
    </source>
</evidence>
<dbReference type="Pfam" id="PF02384">
    <property type="entry name" value="N6_Mtase"/>
    <property type="match status" value="1"/>
</dbReference>
<dbReference type="Proteomes" id="UP000653076">
    <property type="component" value="Unassembled WGS sequence"/>
</dbReference>
<gene>
    <name evidence="3" type="ORF">Vqi01_40440</name>
</gene>
<dbReference type="InterPro" id="IPR003356">
    <property type="entry name" value="DNA_methylase_A-5"/>
</dbReference>
<accession>A0ABQ4JHB3</accession>